<comment type="caution">
    <text evidence="2">The sequence shown here is derived from an EMBL/GenBank/DDBJ whole genome shotgun (WGS) entry which is preliminary data.</text>
</comment>
<name>A0AAV1VHA8_9STRA</name>
<evidence type="ECO:0000313" key="2">
    <source>
        <dbReference type="EMBL" id="CAK7944987.1"/>
    </source>
</evidence>
<feature type="transmembrane region" description="Helical" evidence="1">
    <location>
        <begin position="43"/>
        <end position="61"/>
    </location>
</feature>
<keyword evidence="1" id="KW-1133">Transmembrane helix</keyword>
<organism evidence="2 3">
    <name type="scientific">Peronospora matthiolae</name>
    <dbReference type="NCBI Taxonomy" id="2874970"/>
    <lineage>
        <taxon>Eukaryota</taxon>
        <taxon>Sar</taxon>
        <taxon>Stramenopiles</taxon>
        <taxon>Oomycota</taxon>
        <taxon>Peronosporomycetes</taxon>
        <taxon>Peronosporales</taxon>
        <taxon>Peronosporaceae</taxon>
        <taxon>Peronospora</taxon>
    </lineage>
</organism>
<evidence type="ECO:0000256" key="1">
    <source>
        <dbReference type="SAM" id="Phobius"/>
    </source>
</evidence>
<evidence type="ECO:0000313" key="3">
    <source>
        <dbReference type="Proteomes" id="UP001162060"/>
    </source>
</evidence>
<sequence length="104" mass="11156">MYRFVCGASQSVALSPSRSLVSIPPPSSMFYQLSQKLSKGSMMAITIPTIIAASYSAFAFFRYTGPDLGGALPGSPKTTSAEWQAASVEYGKAQKANPIRHFKD</sequence>
<gene>
    <name evidence="2" type="ORF">PM001_LOCUS30137</name>
</gene>
<proteinExistence type="predicted"/>
<dbReference type="EMBL" id="CAKLBY020000312">
    <property type="protein sequence ID" value="CAK7944987.1"/>
    <property type="molecule type" value="Genomic_DNA"/>
</dbReference>
<reference evidence="2" key="1">
    <citation type="submission" date="2024-01" db="EMBL/GenBank/DDBJ databases">
        <authorList>
            <person name="Webb A."/>
        </authorList>
    </citation>
    <scope>NUCLEOTIDE SEQUENCE</scope>
    <source>
        <strain evidence="2">Pm1</strain>
    </source>
</reference>
<keyword evidence="1" id="KW-0812">Transmembrane</keyword>
<accession>A0AAV1VHA8</accession>
<dbReference type="Proteomes" id="UP001162060">
    <property type="component" value="Unassembled WGS sequence"/>
</dbReference>
<dbReference type="AlphaFoldDB" id="A0AAV1VHA8"/>
<protein>
    <submittedName>
        <fullName evidence="2">Uncharacterized protein</fullName>
    </submittedName>
</protein>
<keyword evidence="1" id="KW-0472">Membrane</keyword>